<dbReference type="WBParaSite" id="RSKR_0000857600.1">
    <property type="protein sequence ID" value="RSKR_0000857600.1"/>
    <property type="gene ID" value="RSKR_0000857600"/>
</dbReference>
<evidence type="ECO:0000313" key="1">
    <source>
        <dbReference type="Proteomes" id="UP000095286"/>
    </source>
</evidence>
<proteinExistence type="predicted"/>
<accession>A0AC35U790</accession>
<dbReference type="Proteomes" id="UP000095286">
    <property type="component" value="Unplaced"/>
</dbReference>
<evidence type="ECO:0000313" key="2">
    <source>
        <dbReference type="WBParaSite" id="RSKR_0000857600.1"/>
    </source>
</evidence>
<name>A0AC35U790_9BILA</name>
<reference evidence="2" key="1">
    <citation type="submission" date="2016-11" db="UniProtKB">
        <authorList>
            <consortium name="WormBaseParasite"/>
        </authorList>
    </citation>
    <scope>IDENTIFICATION</scope>
    <source>
        <strain evidence="2">KR3021</strain>
    </source>
</reference>
<sequence length="483" mass="53192">MSSECPTADEIHQVLSKLKGQACNKVCFDCSARNPTWATVTYGVFICIDCSAVHRNLGVHITFVRSTTLDTNWTWTQLRAMQVSGNANASKFFKEHGCDTTDSQQKYKNRAATLYRERVSKLGQQAHDAARGKLFLDSHDSANSSVEPVAEADFFDQEFKPAVAAPRMPKKLIQTAPEESSNTKQSAALSNENTVVDSQPVKSSFLKKPVKKITLGSKKGAGATKVKTNFEEIEQQALKAEKEKELASKFVEEVSAENEAVGKISSRLMMQNIDEVKKANEKRIKQASTDPNKANVVDRLGVHTIKQSDAKKSSQSSRNSFKDEWDTLEDASEKDDYKGYGTANKNTTEEDDYFDMWQQPKKTTERITSARPVPKYIPPSASDSEETMKKFGNAKSISSEAFFGTNEMDSDTRANLSRFDGATSLGSADLFGNGQAHSNSYSNYQSHVPEMSDIKDSVRQGVSKVAGKFSAISGSLSSYLSVS</sequence>
<protein>
    <submittedName>
        <fullName evidence="2">Arf-GAP domain-containing protein</fullName>
    </submittedName>
</protein>
<organism evidence="1 2">
    <name type="scientific">Rhabditophanes sp. KR3021</name>
    <dbReference type="NCBI Taxonomy" id="114890"/>
    <lineage>
        <taxon>Eukaryota</taxon>
        <taxon>Metazoa</taxon>
        <taxon>Ecdysozoa</taxon>
        <taxon>Nematoda</taxon>
        <taxon>Chromadorea</taxon>
        <taxon>Rhabditida</taxon>
        <taxon>Tylenchina</taxon>
        <taxon>Panagrolaimomorpha</taxon>
        <taxon>Strongyloidoidea</taxon>
        <taxon>Alloionematidae</taxon>
        <taxon>Rhabditophanes</taxon>
    </lineage>
</organism>